<dbReference type="RefSeq" id="WP_168433654.1">
    <property type="nucleotide sequence ID" value="NZ_CAAHFH010000003.1"/>
</dbReference>
<reference evidence="4 5" key="1">
    <citation type="submission" date="2019-04" db="EMBL/GenBank/DDBJ databases">
        <authorList>
            <person name="Van Vliet M D."/>
        </authorList>
    </citation>
    <scope>NUCLEOTIDE SEQUENCE [LARGE SCALE GENOMIC DNA]</scope>
    <source>
        <strain evidence="4 5">F21</strain>
    </source>
</reference>
<evidence type="ECO:0000256" key="1">
    <source>
        <dbReference type="SAM" id="MobiDB-lite"/>
    </source>
</evidence>
<dbReference type="Gene3D" id="1.10.238.10">
    <property type="entry name" value="EF-hand"/>
    <property type="match status" value="1"/>
</dbReference>
<evidence type="ECO:0000259" key="3">
    <source>
        <dbReference type="PROSITE" id="PS50222"/>
    </source>
</evidence>
<evidence type="ECO:0000256" key="2">
    <source>
        <dbReference type="SAM" id="SignalP"/>
    </source>
</evidence>
<dbReference type="GO" id="GO:0005509">
    <property type="term" value="F:calcium ion binding"/>
    <property type="evidence" value="ECO:0007669"/>
    <property type="project" value="InterPro"/>
</dbReference>
<gene>
    <name evidence="4" type="ORF">SCARR_05509</name>
</gene>
<dbReference type="PANTHER" id="PTHR35340">
    <property type="entry name" value="PQQ ENZYME REPEAT PROTEIN-RELATED"/>
    <property type="match status" value="1"/>
</dbReference>
<dbReference type="InterPro" id="IPR002048">
    <property type="entry name" value="EF_hand_dom"/>
</dbReference>
<dbReference type="CDD" id="cd00051">
    <property type="entry name" value="EFh"/>
    <property type="match status" value="1"/>
</dbReference>
<feature type="chain" id="PRO_5025477325" description="EF-hand domain-containing protein" evidence="2">
    <location>
        <begin position="39"/>
        <end position="624"/>
    </location>
</feature>
<dbReference type="InterPro" id="IPR053143">
    <property type="entry name" value="Arylsulfate_ST"/>
</dbReference>
<organism evidence="4 5">
    <name type="scientific">Pontiella sulfatireligans</name>
    <dbReference type="NCBI Taxonomy" id="2750658"/>
    <lineage>
        <taxon>Bacteria</taxon>
        <taxon>Pseudomonadati</taxon>
        <taxon>Kiritimatiellota</taxon>
        <taxon>Kiritimatiellia</taxon>
        <taxon>Kiritimatiellales</taxon>
        <taxon>Pontiellaceae</taxon>
        <taxon>Pontiella</taxon>
    </lineage>
</organism>
<evidence type="ECO:0000313" key="5">
    <source>
        <dbReference type="Proteomes" id="UP000346198"/>
    </source>
</evidence>
<keyword evidence="2" id="KW-0732">Signal</keyword>
<dbReference type="PROSITE" id="PS50222">
    <property type="entry name" value="EF_HAND_2"/>
    <property type="match status" value="1"/>
</dbReference>
<dbReference type="InterPro" id="IPR018247">
    <property type="entry name" value="EF_Hand_1_Ca_BS"/>
</dbReference>
<dbReference type="InterPro" id="IPR011992">
    <property type="entry name" value="EF-hand-dom_pair"/>
</dbReference>
<proteinExistence type="predicted"/>
<dbReference type="SUPFAM" id="SSF47473">
    <property type="entry name" value="EF-hand"/>
    <property type="match status" value="1"/>
</dbReference>
<dbReference type="GO" id="GO:0004062">
    <property type="term" value="F:aryl sulfotransferase activity"/>
    <property type="evidence" value="ECO:0007669"/>
    <property type="project" value="InterPro"/>
</dbReference>
<evidence type="ECO:0000313" key="4">
    <source>
        <dbReference type="EMBL" id="VGO23402.1"/>
    </source>
</evidence>
<dbReference type="AlphaFoldDB" id="A0A6C2USU6"/>
<dbReference type="PROSITE" id="PS00018">
    <property type="entry name" value="EF_HAND_1"/>
    <property type="match status" value="2"/>
</dbReference>
<dbReference type="PANTHER" id="PTHR35340:SF5">
    <property type="entry name" value="ASST-DOMAIN-CONTAINING PROTEIN"/>
    <property type="match status" value="1"/>
</dbReference>
<dbReference type="EMBL" id="CAAHFH010000003">
    <property type="protein sequence ID" value="VGO23402.1"/>
    <property type="molecule type" value="Genomic_DNA"/>
</dbReference>
<dbReference type="Pfam" id="PF05935">
    <property type="entry name" value="Arylsulfotrans"/>
    <property type="match status" value="1"/>
</dbReference>
<feature type="signal peptide" evidence="2">
    <location>
        <begin position="1"/>
        <end position="38"/>
    </location>
</feature>
<feature type="region of interest" description="Disordered" evidence="1">
    <location>
        <begin position="515"/>
        <end position="624"/>
    </location>
</feature>
<accession>A0A6C2USU6</accession>
<keyword evidence="5" id="KW-1185">Reference proteome</keyword>
<dbReference type="Proteomes" id="UP000346198">
    <property type="component" value="Unassembled WGS sequence"/>
</dbReference>
<feature type="domain" description="EF-hand" evidence="3">
    <location>
        <begin position="588"/>
        <end position="623"/>
    </location>
</feature>
<feature type="compositionally biased region" description="Basic and acidic residues" evidence="1">
    <location>
        <begin position="578"/>
        <end position="617"/>
    </location>
</feature>
<protein>
    <recommendedName>
        <fullName evidence="3">EF-hand domain-containing protein</fullName>
    </recommendedName>
</protein>
<sequence length="624" mass="69946">MKATRQNISRQRTHRSQKKTPIALLCVLCALLWQNVSAYESLQGPTELLYWNKEKAFNGYTLFAAHGRSYLIDMEGQFVNEWPIGTNPRFLDNGNLLDAMQDDPSSFKGFQELDWDGNVVWTYEEKRPNHAPHHDFVRIFNKKLNAPTTLYISGKTITREMALAIGVDPAKAPSEGGEGNRGGRLAKGGKTMVDAIVEVDMDGSVVWEWCFFDHLVQNLDPNKPNYIENIADAPGRLNMNLPGKGMRGDWLHCNSMDYNPELDQVAINSVQGEFYVINHNTTTEEARGPKGDFLYRFGDPARYEQGDRPSINENWTKGSSGHKQIGGAHDIQWIDAGLPGAGNFLIFNNGQYLFEQTAQSYIYEIDGYRKADGSKSASYVNPPDAGYVRQSYHPDMHKVARNLSNQLVWLYGSKSNQGFFSHIGAGCQRLPNGNTLICSDTEGHFFEVTPECKLVWEYINPITKEFGVLKTIGDMIPMANSAFRCYRYAAGHPALKGKGLTPKGLITDVVNRPARKDPAEEKFPQPNSVDDASSFVKPERTTESTQRSKMLRLQSGGDRFSRMDSNSDDSVSFEELCAQEREKRGGELDAGRTKRKFDEIDTNKDGAISKEEMDKAPKGKGGRK</sequence>
<dbReference type="InterPro" id="IPR010262">
    <property type="entry name" value="Arylsulfotransferase_bact"/>
</dbReference>
<name>A0A6C2USU6_9BACT</name>